<protein>
    <recommendedName>
        <fullName evidence="8">Major facilitator superfamily (MFS) profile domain-containing protein</fullName>
    </recommendedName>
</protein>
<keyword evidence="4 7" id="KW-1133">Transmembrane helix</keyword>
<sequence length="510" mass="53843">MANAVDKHAEAAEEEVVLQRALRKVNPVILPFLFLVGIFAFLDKGNLNFAAIELNPYLGLNAVDFGLASGMFYIGFGVGIIPLTFMSMKYGTRYVLGGMTLAWGIISTCQAAVHSKPAFFALRLLLGLAESAGPSSGGHLLAQFYPQNKIALPFTVVVVSTTVSGIFAAPLAAGLMRMGDLGGLAGWQYLFIIEGVPSVLLGLALLAWLPSTPLTAWMLTPEERELLHRKVHGSAEAAEAARSPPRWRQLLWLIYDALRRPLLWFFIAVGFLWVVSAMGTNSWLTIIINNMLSGTALSNSTSSGASPAAAKAAAAAKHISMQSTKAILLSGIPALCASIAMVITAWHADRVNEKNWHVAVPYLIGGIALTLFTPLYKVSFTAGFVILVVALTFANAAMGVINARVVAALNTKDTGIGLALYTAILACLGGFSGPVIIGTMVQRLGSFSQATIVMGAILCSAALLMAGLAMWERCQRKREKESRGSAGVTECGSAAESGRKVGSEAGVAAV</sequence>
<dbReference type="InterPro" id="IPR020846">
    <property type="entry name" value="MFS_dom"/>
</dbReference>
<evidence type="ECO:0000259" key="8">
    <source>
        <dbReference type="PROSITE" id="PS50850"/>
    </source>
</evidence>
<dbReference type="EMBL" id="CP126208">
    <property type="protein sequence ID" value="WIA09620.1"/>
    <property type="molecule type" value="Genomic_DNA"/>
</dbReference>
<feature type="transmembrane region" description="Helical" evidence="7">
    <location>
        <begin position="262"/>
        <end position="288"/>
    </location>
</feature>
<dbReference type="Proteomes" id="UP001244341">
    <property type="component" value="Chromosome 1b"/>
</dbReference>
<organism evidence="9 10">
    <name type="scientific">Tetradesmus obliquus</name>
    <name type="common">Green alga</name>
    <name type="synonym">Acutodesmus obliquus</name>
    <dbReference type="NCBI Taxonomy" id="3088"/>
    <lineage>
        <taxon>Eukaryota</taxon>
        <taxon>Viridiplantae</taxon>
        <taxon>Chlorophyta</taxon>
        <taxon>core chlorophytes</taxon>
        <taxon>Chlorophyceae</taxon>
        <taxon>CS clade</taxon>
        <taxon>Sphaeropleales</taxon>
        <taxon>Scenedesmaceae</taxon>
        <taxon>Tetradesmus</taxon>
    </lineage>
</organism>
<dbReference type="PANTHER" id="PTHR43791">
    <property type="entry name" value="PERMEASE-RELATED"/>
    <property type="match status" value="1"/>
</dbReference>
<proteinExistence type="predicted"/>
<feature type="transmembrane region" description="Helical" evidence="7">
    <location>
        <begin position="154"/>
        <end position="175"/>
    </location>
</feature>
<keyword evidence="2" id="KW-0813">Transport</keyword>
<evidence type="ECO:0000313" key="9">
    <source>
        <dbReference type="EMBL" id="WIA09620.1"/>
    </source>
</evidence>
<feature type="transmembrane region" description="Helical" evidence="7">
    <location>
        <begin position="187"/>
        <end position="209"/>
    </location>
</feature>
<dbReference type="InterPro" id="IPR036259">
    <property type="entry name" value="MFS_trans_sf"/>
</dbReference>
<keyword evidence="3 7" id="KW-0812">Transmembrane</keyword>
<dbReference type="PANTHER" id="PTHR43791:SF36">
    <property type="entry name" value="TRANSPORTER, PUTATIVE (AFU_ORTHOLOGUE AFUA_6G08340)-RELATED"/>
    <property type="match status" value="1"/>
</dbReference>
<evidence type="ECO:0000313" key="10">
    <source>
        <dbReference type="Proteomes" id="UP001244341"/>
    </source>
</evidence>
<dbReference type="Pfam" id="PF07690">
    <property type="entry name" value="MFS_1"/>
    <property type="match status" value="1"/>
</dbReference>
<feature type="domain" description="Major facilitator superfamily (MFS) profile" evidence="8">
    <location>
        <begin position="29"/>
        <end position="473"/>
    </location>
</feature>
<evidence type="ECO:0000256" key="6">
    <source>
        <dbReference type="SAM" id="MobiDB-lite"/>
    </source>
</evidence>
<feature type="transmembrane region" description="Helical" evidence="7">
    <location>
        <begin position="382"/>
        <end position="406"/>
    </location>
</feature>
<feature type="transmembrane region" description="Helical" evidence="7">
    <location>
        <begin position="447"/>
        <end position="471"/>
    </location>
</feature>
<reference evidence="9 10" key="1">
    <citation type="submission" date="2023-05" db="EMBL/GenBank/DDBJ databases">
        <title>A 100% complete, gapless, phased diploid assembly of the Scenedesmus obliquus UTEX 3031 genome.</title>
        <authorList>
            <person name="Biondi T.C."/>
            <person name="Hanschen E.R."/>
            <person name="Kwon T."/>
            <person name="Eng W."/>
            <person name="Kruse C.P.S."/>
            <person name="Koehler S.I."/>
            <person name="Kunde Y."/>
            <person name="Gleasner C.D."/>
            <person name="You Mak K.T."/>
            <person name="Polle J."/>
            <person name="Hovde B.T."/>
            <person name="Starkenburg S.R."/>
        </authorList>
    </citation>
    <scope>NUCLEOTIDE SEQUENCE [LARGE SCALE GENOMIC DNA]</scope>
    <source>
        <strain evidence="9 10">DOE0152z</strain>
    </source>
</reference>
<comment type="subcellular location">
    <subcellularLocation>
        <location evidence="1">Membrane</location>
        <topology evidence="1">Multi-pass membrane protein</topology>
    </subcellularLocation>
</comment>
<dbReference type="InterPro" id="IPR011701">
    <property type="entry name" value="MFS"/>
</dbReference>
<keyword evidence="10" id="KW-1185">Reference proteome</keyword>
<dbReference type="SUPFAM" id="SSF103473">
    <property type="entry name" value="MFS general substrate transporter"/>
    <property type="match status" value="1"/>
</dbReference>
<evidence type="ECO:0000256" key="3">
    <source>
        <dbReference type="ARBA" id="ARBA00022692"/>
    </source>
</evidence>
<evidence type="ECO:0000256" key="4">
    <source>
        <dbReference type="ARBA" id="ARBA00022989"/>
    </source>
</evidence>
<feature type="transmembrane region" description="Helical" evidence="7">
    <location>
        <begin position="62"/>
        <end position="82"/>
    </location>
</feature>
<dbReference type="Gene3D" id="1.20.1250.20">
    <property type="entry name" value="MFS general substrate transporter like domains"/>
    <property type="match status" value="2"/>
</dbReference>
<feature type="region of interest" description="Disordered" evidence="6">
    <location>
        <begin position="485"/>
        <end position="510"/>
    </location>
</feature>
<evidence type="ECO:0000256" key="1">
    <source>
        <dbReference type="ARBA" id="ARBA00004141"/>
    </source>
</evidence>
<feature type="transmembrane region" description="Helical" evidence="7">
    <location>
        <begin position="25"/>
        <end position="42"/>
    </location>
</feature>
<feature type="transmembrane region" description="Helical" evidence="7">
    <location>
        <begin position="418"/>
        <end position="441"/>
    </location>
</feature>
<dbReference type="PROSITE" id="PS50850">
    <property type="entry name" value="MFS"/>
    <property type="match status" value="1"/>
</dbReference>
<feature type="transmembrane region" description="Helical" evidence="7">
    <location>
        <begin position="326"/>
        <end position="346"/>
    </location>
</feature>
<gene>
    <name evidence="9" type="ORF">OEZ85_009009</name>
</gene>
<evidence type="ECO:0000256" key="5">
    <source>
        <dbReference type="ARBA" id="ARBA00023136"/>
    </source>
</evidence>
<name>A0ABY8TKW1_TETOB</name>
<evidence type="ECO:0000256" key="7">
    <source>
        <dbReference type="SAM" id="Phobius"/>
    </source>
</evidence>
<feature type="transmembrane region" description="Helical" evidence="7">
    <location>
        <begin position="358"/>
        <end position="376"/>
    </location>
</feature>
<evidence type="ECO:0000256" key="2">
    <source>
        <dbReference type="ARBA" id="ARBA00022448"/>
    </source>
</evidence>
<keyword evidence="5 7" id="KW-0472">Membrane</keyword>
<accession>A0ABY8TKW1</accession>